<dbReference type="PRINTS" id="PR00039">
    <property type="entry name" value="HTHLYSR"/>
</dbReference>
<sequence>MQKTRSIPNQPNLNNLPFLSALLEHASITRAGLELGLSQPAASRIVAQLRKQLGDPLLVRTQQGYQLTDYARQLKGQVTNALHLTEALFEPKSFCPAQDERMLKITTTDFGILTVINNLNAELQHLAPKVSVHCQGWASDTLGQLEQGRVDMVLFDESSLPADFHREYLFDETYYLVVRSGHPLEGLNTINDVFKHAHEFTRVVLSYPTGQAFALDDVLDRCGFEPPLNTIAMPYFQSALWFLPTSNAVMAVPSRIFRKFEKELKLTGWPLDMWDEGFKYYLVWHHRSKDEPFHSWMRQKIKNLTLT</sequence>
<keyword evidence="3" id="KW-0238">DNA-binding</keyword>
<keyword evidence="7" id="KW-1185">Reference proteome</keyword>
<name>A0ABP7N4Q9_9GAMM</name>
<protein>
    <submittedName>
        <fullName evidence="6">LysR family transcriptional regulator</fullName>
    </submittedName>
</protein>
<dbReference type="Pfam" id="PF00126">
    <property type="entry name" value="HTH_1"/>
    <property type="match status" value="1"/>
</dbReference>
<comment type="similarity">
    <text evidence="1">Belongs to the LysR transcriptional regulatory family.</text>
</comment>
<comment type="caution">
    <text evidence="6">The sequence shown here is derived from an EMBL/GenBank/DDBJ whole genome shotgun (WGS) entry which is preliminary data.</text>
</comment>
<dbReference type="RefSeq" id="WP_344799999.1">
    <property type="nucleotide sequence ID" value="NZ_BAABBN010000012.1"/>
</dbReference>
<proteinExistence type="inferred from homology"/>
<evidence type="ECO:0000256" key="1">
    <source>
        <dbReference type="ARBA" id="ARBA00009437"/>
    </source>
</evidence>
<evidence type="ECO:0000256" key="2">
    <source>
        <dbReference type="ARBA" id="ARBA00023015"/>
    </source>
</evidence>
<dbReference type="PANTHER" id="PTHR30118">
    <property type="entry name" value="HTH-TYPE TRANSCRIPTIONAL REGULATOR LEUO-RELATED"/>
    <property type="match status" value="1"/>
</dbReference>
<evidence type="ECO:0000313" key="7">
    <source>
        <dbReference type="Proteomes" id="UP001501565"/>
    </source>
</evidence>
<feature type="domain" description="HTH lysR-type" evidence="5">
    <location>
        <begin position="11"/>
        <end position="68"/>
    </location>
</feature>
<dbReference type="InterPro" id="IPR005119">
    <property type="entry name" value="LysR_subst-bd"/>
</dbReference>
<gene>
    <name evidence="6" type="ORF">GCM10022277_35990</name>
</gene>
<dbReference type="EMBL" id="BAABBN010000012">
    <property type="protein sequence ID" value="GAA3936377.1"/>
    <property type="molecule type" value="Genomic_DNA"/>
</dbReference>
<dbReference type="Proteomes" id="UP001501565">
    <property type="component" value="Unassembled WGS sequence"/>
</dbReference>
<dbReference type="Pfam" id="PF03466">
    <property type="entry name" value="LysR_substrate"/>
    <property type="match status" value="1"/>
</dbReference>
<dbReference type="InterPro" id="IPR036390">
    <property type="entry name" value="WH_DNA-bd_sf"/>
</dbReference>
<evidence type="ECO:0000259" key="5">
    <source>
        <dbReference type="PROSITE" id="PS50931"/>
    </source>
</evidence>
<keyword evidence="2" id="KW-0805">Transcription regulation</keyword>
<dbReference type="Gene3D" id="1.10.10.10">
    <property type="entry name" value="Winged helix-like DNA-binding domain superfamily/Winged helix DNA-binding domain"/>
    <property type="match status" value="1"/>
</dbReference>
<accession>A0ABP7N4Q9</accession>
<evidence type="ECO:0000313" key="6">
    <source>
        <dbReference type="EMBL" id="GAA3936377.1"/>
    </source>
</evidence>
<dbReference type="Gene3D" id="3.40.190.10">
    <property type="entry name" value="Periplasmic binding protein-like II"/>
    <property type="match status" value="2"/>
</dbReference>
<dbReference type="PANTHER" id="PTHR30118:SF15">
    <property type="entry name" value="TRANSCRIPTIONAL REGULATORY PROTEIN"/>
    <property type="match status" value="1"/>
</dbReference>
<organism evidence="6 7">
    <name type="scientific">Litoribacillus peritrichatus</name>
    <dbReference type="NCBI Taxonomy" id="718191"/>
    <lineage>
        <taxon>Bacteria</taxon>
        <taxon>Pseudomonadati</taxon>
        <taxon>Pseudomonadota</taxon>
        <taxon>Gammaproteobacteria</taxon>
        <taxon>Oceanospirillales</taxon>
        <taxon>Oceanospirillaceae</taxon>
        <taxon>Litoribacillus</taxon>
    </lineage>
</organism>
<reference evidence="7" key="1">
    <citation type="journal article" date="2019" name="Int. J. Syst. Evol. Microbiol.">
        <title>The Global Catalogue of Microorganisms (GCM) 10K type strain sequencing project: providing services to taxonomists for standard genome sequencing and annotation.</title>
        <authorList>
            <consortium name="The Broad Institute Genomics Platform"/>
            <consortium name="The Broad Institute Genome Sequencing Center for Infectious Disease"/>
            <person name="Wu L."/>
            <person name="Ma J."/>
        </authorList>
    </citation>
    <scope>NUCLEOTIDE SEQUENCE [LARGE SCALE GENOMIC DNA]</scope>
    <source>
        <strain evidence="7">JCM 17551</strain>
    </source>
</reference>
<dbReference type="InterPro" id="IPR037402">
    <property type="entry name" value="YidZ_PBP2"/>
</dbReference>
<dbReference type="SUPFAM" id="SSF53850">
    <property type="entry name" value="Periplasmic binding protein-like II"/>
    <property type="match status" value="1"/>
</dbReference>
<dbReference type="InterPro" id="IPR000847">
    <property type="entry name" value="LysR_HTH_N"/>
</dbReference>
<dbReference type="CDD" id="cd08417">
    <property type="entry name" value="PBP2_Nitroaromatics_like"/>
    <property type="match status" value="1"/>
</dbReference>
<dbReference type="SUPFAM" id="SSF46785">
    <property type="entry name" value="Winged helix' DNA-binding domain"/>
    <property type="match status" value="1"/>
</dbReference>
<evidence type="ECO:0000256" key="4">
    <source>
        <dbReference type="ARBA" id="ARBA00023163"/>
    </source>
</evidence>
<dbReference type="InterPro" id="IPR050389">
    <property type="entry name" value="LysR-type_TF"/>
</dbReference>
<dbReference type="InterPro" id="IPR036388">
    <property type="entry name" value="WH-like_DNA-bd_sf"/>
</dbReference>
<keyword evidence="4" id="KW-0804">Transcription</keyword>
<evidence type="ECO:0000256" key="3">
    <source>
        <dbReference type="ARBA" id="ARBA00023125"/>
    </source>
</evidence>
<dbReference type="PROSITE" id="PS50931">
    <property type="entry name" value="HTH_LYSR"/>
    <property type="match status" value="1"/>
</dbReference>